<dbReference type="OrthoDB" id="6127963at2"/>
<name>A0A5R9PY63_9GAMM</name>
<feature type="transmembrane region" description="Helical" evidence="2">
    <location>
        <begin position="254"/>
        <end position="281"/>
    </location>
</feature>
<reference evidence="3 4" key="1">
    <citation type="submission" date="2018-01" db="EMBL/GenBank/DDBJ databases">
        <title>Co-occurrence of chitin degradation, pigmentation and bioactivity in marine Pseudoalteromonas.</title>
        <authorList>
            <person name="Paulsen S."/>
            <person name="Gram L."/>
            <person name="Machado H."/>
        </authorList>
    </citation>
    <scope>NUCLEOTIDE SEQUENCE [LARGE SCALE GENOMIC DNA]</scope>
    <source>
        <strain evidence="3 4">S3663</strain>
    </source>
</reference>
<dbReference type="Proteomes" id="UP000309186">
    <property type="component" value="Unassembled WGS sequence"/>
</dbReference>
<keyword evidence="2" id="KW-0812">Transmembrane</keyword>
<keyword evidence="2" id="KW-0472">Membrane</keyword>
<feature type="transmembrane region" description="Helical" evidence="2">
    <location>
        <begin position="287"/>
        <end position="304"/>
    </location>
</feature>
<dbReference type="EMBL" id="PPSW01000027">
    <property type="protein sequence ID" value="TLX45840.1"/>
    <property type="molecule type" value="Genomic_DNA"/>
</dbReference>
<dbReference type="RefSeq" id="WP_138483243.1">
    <property type="nucleotide sequence ID" value="NZ_PPSW01000027.1"/>
</dbReference>
<feature type="transmembrane region" description="Helical" evidence="2">
    <location>
        <begin position="223"/>
        <end position="247"/>
    </location>
</feature>
<evidence type="ECO:0000256" key="1">
    <source>
        <dbReference type="SAM" id="MobiDB-lite"/>
    </source>
</evidence>
<gene>
    <name evidence="3" type="ORF">C1E24_16285</name>
</gene>
<comment type="caution">
    <text evidence="3">The sequence shown here is derived from an EMBL/GenBank/DDBJ whole genome shotgun (WGS) entry which is preliminary data.</text>
</comment>
<proteinExistence type="predicted"/>
<dbReference type="AlphaFoldDB" id="A0A5R9PY63"/>
<keyword evidence="2" id="KW-1133">Transmembrane helix</keyword>
<sequence length="656" mass="74967">MSIKQQFFFVKRHKTFWLIISLIGFTLLAELTGALQRFNAPIFKYFSQIQSEKHSDVVVIEADALIFEHDQLVYSLLAHNPKAIIVVSDSKLTKIQDQRVFYPRPDNNLCLADLKAWLGYTIQINHQTHNQCTKLWAELFPERRLEHSPLLSFALDLHALPKFNSARVQSEDLLAGQITDKLVLISQTNHSFGLPIRAPKLSGEVNPIYLHAFVAHNLIEGSLISLISGKLSLTIQLVSIILLLVLYQKIAFNIGIVVASTLSITWLSLCYFVMTGMHIFLPAAEGVILNFFTLFWVFLSAKWVEEDDLKRLMNNIRQKMSGRYLPKSFTDQSTPWDSIIQLINQQLALDKSILLARLEGDHRLYEIRAINCHLSDIHEMRRDYERAPYSDAIKAFGTVKITRPFFKALEENESQYIVPLMYAGDIRGFWAMTITPDERFNEAAFIKNVNRFANQVGELLFHYRVFETQGKAESNAIARLLTLNLAKPLSQQIKHSINEMEQKLTTLEHVFNQIRSASVLFNLFGQVVQTNHALEQLAKQHHLPIFEMTALDLLCQVSELDHENAKGKLRYLTLHKGEIYLPVKLAEQQFVLNVRTIESSDEKSSAGEPFEVGGILFEFINLSELMSQIHQDEDQAGLLSENSEKQKNNTESEASN</sequence>
<evidence type="ECO:0000313" key="4">
    <source>
        <dbReference type="Proteomes" id="UP000309186"/>
    </source>
</evidence>
<evidence type="ECO:0000256" key="2">
    <source>
        <dbReference type="SAM" id="Phobius"/>
    </source>
</evidence>
<feature type="region of interest" description="Disordered" evidence="1">
    <location>
        <begin position="633"/>
        <end position="656"/>
    </location>
</feature>
<organism evidence="3 4">
    <name type="scientific">Pseudoalteromonas phenolica</name>
    <dbReference type="NCBI Taxonomy" id="161398"/>
    <lineage>
        <taxon>Bacteria</taxon>
        <taxon>Pseudomonadati</taxon>
        <taxon>Pseudomonadota</taxon>
        <taxon>Gammaproteobacteria</taxon>
        <taxon>Alteromonadales</taxon>
        <taxon>Pseudoalteromonadaceae</taxon>
        <taxon>Pseudoalteromonas</taxon>
    </lineage>
</organism>
<accession>A0A5R9PY63</accession>
<evidence type="ECO:0000313" key="3">
    <source>
        <dbReference type="EMBL" id="TLX45840.1"/>
    </source>
</evidence>
<protein>
    <recommendedName>
        <fullName evidence="5">CHASE2 domain-containing protein</fullName>
    </recommendedName>
</protein>
<evidence type="ECO:0008006" key="5">
    <source>
        <dbReference type="Google" id="ProtNLM"/>
    </source>
</evidence>